<dbReference type="GeneID" id="98142457"/>
<dbReference type="EMBL" id="JBFXLQ010000008">
    <property type="protein sequence ID" value="KAL2869891.1"/>
    <property type="molecule type" value="Genomic_DNA"/>
</dbReference>
<accession>A0ABR4LZK2</accession>
<dbReference type="Proteomes" id="UP001610432">
    <property type="component" value="Unassembled WGS sequence"/>
</dbReference>
<dbReference type="RefSeq" id="XP_070888870.1">
    <property type="nucleotide sequence ID" value="XM_071027385.1"/>
</dbReference>
<organism evidence="1 2">
    <name type="scientific">Aspergillus lucknowensis</name>
    <dbReference type="NCBI Taxonomy" id="176173"/>
    <lineage>
        <taxon>Eukaryota</taxon>
        <taxon>Fungi</taxon>
        <taxon>Dikarya</taxon>
        <taxon>Ascomycota</taxon>
        <taxon>Pezizomycotina</taxon>
        <taxon>Eurotiomycetes</taxon>
        <taxon>Eurotiomycetidae</taxon>
        <taxon>Eurotiales</taxon>
        <taxon>Aspergillaceae</taxon>
        <taxon>Aspergillus</taxon>
        <taxon>Aspergillus subgen. Nidulantes</taxon>
    </lineage>
</organism>
<protein>
    <submittedName>
        <fullName evidence="1">Uncharacterized protein</fullName>
    </submittedName>
</protein>
<evidence type="ECO:0000313" key="1">
    <source>
        <dbReference type="EMBL" id="KAL2869891.1"/>
    </source>
</evidence>
<gene>
    <name evidence="1" type="ORF">BJX67DRAFT_324435</name>
</gene>
<sequence length="219" mass="23742">MNSSLSFHRNSCGSSRFTICELVPIVRLAPETPSVTLPPAIQCSTVSTGGLARHCLAIRRDVSRRWCQVETRTSQPSWLGCDMTACLQKFADPRGMVGSRGWPGGGGSSTKSQTKGPHLGQECELIGQRDGCGFVLAWAIPWRASGAATQTVETHIIIGNFQGSESRSWPSKLLGKDPSSSTDNAVRSLILPRLKVVVIVTVELLFRSGVFGPHWRCFC</sequence>
<reference evidence="1 2" key="1">
    <citation type="submission" date="2024-07" db="EMBL/GenBank/DDBJ databases">
        <title>Section-level genome sequencing and comparative genomics of Aspergillus sections Usti and Cavernicolus.</title>
        <authorList>
            <consortium name="Lawrence Berkeley National Laboratory"/>
            <person name="Nybo J.L."/>
            <person name="Vesth T.C."/>
            <person name="Theobald S."/>
            <person name="Frisvad J.C."/>
            <person name="Larsen T.O."/>
            <person name="Kjaerboelling I."/>
            <person name="Rothschild-Mancinelli K."/>
            <person name="Lyhne E.K."/>
            <person name="Kogle M.E."/>
            <person name="Barry K."/>
            <person name="Clum A."/>
            <person name="Na H."/>
            <person name="Ledsgaard L."/>
            <person name="Lin J."/>
            <person name="Lipzen A."/>
            <person name="Kuo A."/>
            <person name="Riley R."/>
            <person name="Mondo S."/>
            <person name="Labutti K."/>
            <person name="Haridas S."/>
            <person name="Pangalinan J."/>
            <person name="Salamov A.A."/>
            <person name="Simmons B.A."/>
            <person name="Magnuson J.K."/>
            <person name="Chen J."/>
            <person name="Drula E."/>
            <person name="Henrissat B."/>
            <person name="Wiebenga A."/>
            <person name="Lubbers R.J."/>
            <person name="Gomes A.C."/>
            <person name="Macurrencykelacurrency M.R."/>
            <person name="Stajich J."/>
            <person name="Grigoriev I.V."/>
            <person name="Mortensen U.H."/>
            <person name="De Vries R.P."/>
            <person name="Baker S.E."/>
            <person name="Andersen M.R."/>
        </authorList>
    </citation>
    <scope>NUCLEOTIDE SEQUENCE [LARGE SCALE GENOMIC DNA]</scope>
    <source>
        <strain evidence="1 2">CBS 449.75</strain>
    </source>
</reference>
<evidence type="ECO:0000313" key="2">
    <source>
        <dbReference type="Proteomes" id="UP001610432"/>
    </source>
</evidence>
<comment type="caution">
    <text evidence="1">The sequence shown here is derived from an EMBL/GenBank/DDBJ whole genome shotgun (WGS) entry which is preliminary data.</text>
</comment>
<name>A0ABR4LZK2_9EURO</name>
<proteinExistence type="predicted"/>
<keyword evidence="2" id="KW-1185">Reference proteome</keyword>